<dbReference type="GO" id="GO:0016020">
    <property type="term" value="C:membrane"/>
    <property type="evidence" value="ECO:0007669"/>
    <property type="project" value="UniProtKB-SubCell"/>
</dbReference>
<evidence type="ECO:0000256" key="23">
    <source>
        <dbReference type="SAM" id="Phobius"/>
    </source>
</evidence>
<evidence type="ECO:0000256" key="20">
    <source>
        <dbReference type="PIRSR" id="PIRSR640198-3"/>
    </source>
</evidence>
<evidence type="ECO:0000256" key="19">
    <source>
        <dbReference type="PIRSR" id="PIRSR640198-2"/>
    </source>
</evidence>
<evidence type="ECO:0000256" key="5">
    <source>
        <dbReference type="ARBA" id="ARBA00022692"/>
    </source>
</evidence>
<protein>
    <recommendedName>
        <fullName evidence="3">Protein adenylyltransferase FICD</fullName>
        <ecNumber evidence="15">2.7.7.108</ecNumber>
    </recommendedName>
    <alternativeName>
        <fullName evidence="13">AMPylator FICD</fullName>
    </alternativeName>
    <alternativeName>
        <fullName evidence="14">FIC domain-containing protein</fullName>
    </alternativeName>
</protein>
<comment type="subcellular location">
    <subcellularLocation>
        <location evidence="1">Membrane</location>
        <topology evidence="1">Single-pass membrane protein</topology>
    </subcellularLocation>
</comment>
<feature type="binding site" evidence="19">
    <location>
        <begin position="416"/>
        <end position="417"/>
    </location>
    <ligand>
        <name>ATP</name>
        <dbReference type="ChEBI" id="CHEBI:30616"/>
    </ligand>
</feature>
<evidence type="ECO:0000256" key="21">
    <source>
        <dbReference type="PIRSR" id="PIRSR640198-4"/>
    </source>
</evidence>
<dbReference type="Pfam" id="PF02661">
    <property type="entry name" value="Fic"/>
    <property type="match status" value="1"/>
</dbReference>
<dbReference type="InterPro" id="IPR040198">
    <property type="entry name" value="Fido_containing"/>
</dbReference>
<comment type="catalytic activity">
    <reaction evidence="17">
        <text>L-tyrosyl-[protein] + ATP = O-(5'-adenylyl)-L-tyrosyl-[protein] + diphosphate</text>
        <dbReference type="Rhea" id="RHEA:54288"/>
        <dbReference type="Rhea" id="RHEA-COMP:10136"/>
        <dbReference type="Rhea" id="RHEA-COMP:13846"/>
        <dbReference type="ChEBI" id="CHEBI:30616"/>
        <dbReference type="ChEBI" id="CHEBI:33019"/>
        <dbReference type="ChEBI" id="CHEBI:46858"/>
        <dbReference type="ChEBI" id="CHEBI:83624"/>
        <dbReference type="EC" id="2.7.7.108"/>
    </reaction>
</comment>
<dbReference type="GO" id="GO:0005524">
    <property type="term" value="F:ATP binding"/>
    <property type="evidence" value="ECO:0007669"/>
    <property type="project" value="UniProtKB-KW"/>
</dbReference>
<comment type="catalytic activity">
    <reaction evidence="16">
        <text>L-threonyl-[protein] + ATP = 3-O-(5'-adenylyl)-L-threonyl-[protein] + diphosphate</text>
        <dbReference type="Rhea" id="RHEA:54292"/>
        <dbReference type="Rhea" id="RHEA-COMP:11060"/>
        <dbReference type="Rhea" id="RHEA-COMP:13847"/>
        <dbReference type="ChEBI" id="CHEBI:30013"/>
        <dbReference type="ChEBI" id="CHEBI:30616"/>
        <dbReference type="ChEBI" id="CHEBI:33019"/>
        <dbReference type="ChEBI" id="CHEBI:138113"/>
        <dbReference type="EC" id="2.7.7.108"/>
    </reaction>
</comment>
<dbReference type="InterPro" id="IPR003812">
    <property type="entry name" value="Fido"/>
</dbReference>
<keyword evidence="12 23" id="KW-0472">Membrane</keyword>
<dbReference type="RefSeq" id="XP_032830095.1">
    <property type="nucleotide sequence ID" value="XM_032974204.1"/>
</dbReference>
<evidence type="ECO:0000256" key="3">
    <source>
        <dbReference type="ARBA" id="ARBA00020306"/>
    </source>
</evidence>
<name>A0AAJ7U5H2_PETMA</name>
<evidence type="ECO:0000256" key="2">
    <source>
        <dbReference type="ARBA" id="ARBA00009742"/>
    </source>
</evidence>
<feature type="binding site" evidence="19">
    <location>
        <position position="424"/>
    </location>
    <ligand>
        <name>ATP</name>
        <dbReference type="ChEBI" id="CHEBI:30616"/>
    </ligand>
</feature>
<keyword evidence="4" id="KW-0808">Transferase</keyword>
<evidence type="ECO:0000256" key="8">
    <source>
        <dbReference type="ARBA" id="ARBA00022741"/>
    </source>
</evidence>
<organism evidence="25 26">
    <name type="scientific">Petromyzon marinus</name>
    <name type="common">Sea lamprey</name>
    <dbReference type="NCBI Taxonomy" id="7757"/>
    <lineage>
        <taxon>Eukaryota</taxon>
        <taxon>Metazoa</taxon>
        <taxon>Chordata</taxon>
        <taxon>Craniata</taxon>
        <taxon>Vertebrata</taxon>
        <taxon>Cyclostomata</taxon>
        <taxon>Hyperoartia</taxon>
        <taxon>Petromyzontiformes</taxon>
        <taxon>Petromyzontidae</taxon>
        <taxon>Petromyzon</taxon>
    </lineage>
</organism>
<evidence type="ECO:0000313" key="26">
    <source>
        <dbReference type="RefSeq" id="XP_032830095.1"/>
    </source>
</evidence>
<comment type="similarity">
    <text evidence="2">Belongs to the fic family.</text>
</comment>
<dbReference type="InterPro" id="IPR019734">
    <property type="entry name" value="TPR_rpt"/>
</dbReference>
<dbReference type="SUPFAM" id="SSF48452">
    <property type="entry name" value="TPR-like"/>
    <property type="match status" value="1"/>
</dbReference>
<dbReference type="GO" id="GO:0070733">
    <property type="term" value="F:AMPylase activity"/>
    <property type="evidence" value="ECO:0007669"/>
    <property type="project" value="UniProtKB-EC"/>
</dbReference>
<keyword evidence="6 26" id="KW-0548">Nucleotidyltransferase</keyword>
<evidence type="ECO:0000256" key="1">
    <source>
        <dbReference type="ARBA" id="ARBA00004167"/>
    </source>
</evidence>
<evidence type="ECO:0000256" key="14">
    <source>
        <dbReference type="ARBA" id="ARBA00032602"/>
    </source>
</evidence>
<dbReference type="Gene3D" id="1.25.40.10">
    <property type="entry name" value="Tetratricopeptide repeat domain"/>
    <property type="match status" value="1"/>
</dbReference>
<evidence type="ECO:0000256" key="22">
    <source>
        <dbReference type="PROSITE-ProRule" id="PRU00339"/>
    </source>
</evidence>
<dbReference type="GO" id="GO:0030544">
    <property type="term" value="F:Hsp70 protein binding"/>
    <property type="evidence" value="ECO:0007669"/>
    <property type="project" value="UniProtKB-ARBA"/>
</dbReference>
<dbReference type="CTD" id="11153"/>
<evidence type="ECO:0000256" key="9">
    <source>
        <dbReference type="ARBA" id="ARBA00022803"/>
    </source>
</evidence>
<evidence type="ECO:0000313" key="25">
    <source>
        <dbReference type="Proteomes" id="UP001318040"/>
    </source>
</evidence>
<feature type="domain" description="Fido" evidence="24">
    <location>
        <begin position="302"/>
        <end position="437"/>
    </location>
</feature>
<dbReference type="GO" id="GO:0044603">
    <property type="term" value="F:protein adenylylhydrolase activity"/>
    <property type="evidence" value="ECO:0007669"/>
    <property type="project" value="UniProtKB-ARBA"/>
</dbReference>
<feature type="transmembrane region" description="Helical" evidence="23">
    <location>
        <begin position="15"/>
        <end position="36"/>
    </location>
</feature>
<keyword evidence="10 19" id="KW-0067">ATP-binding</keyword>
<evidence type="ECO:0000256" key="18">
    <source>
        <dbReference type="PIRSR" id="PIRSR640198-1"/>
    </source>
</evidence>
<gene>
    <name evidence="26" type="primary">FICD</name>
</gene>
<dbReference type="PANTHER" id="PTHR13504:SF34">
    <property type="entry name" value="PROTEIN ADENYLYLTRANSFERASE FICD"/>
    <property type="match status" value="1"/>
</dbReference>
<evidence type="ECO:0000256" key="11">
    <source>
        <dbReference type="ARBA" id="ARBA00022989"/>
    </source>
</evidence>
<evidence type="ECO:0000256" key="6">
    <source>
        <dbReference type="ARBA" id="ARBA00022695"/>
    </source>
</evidence>
<dbReference type="InterPro" id="IPR011990">
    <property type="entry name" value="TPR-like_helical_dom_sf"/>
</dbReference>
<reference evidence="26" key="1">
    <citation type="submission" date="2025-08" db="UniProtKB">
        <authorList>
            <consortium name="RefSeq"/>
        </authorList>
    </citation>
    <scope>IDENTIFICATION</scope>
    <source>
        <tissue evidence="26">Sperm</tissue>
    </source>
</reference>
<keyword evidence="8 19" id="KW-0547">Nucleotide-binding</keyword>
<dbReference type="PROSITE" id="PS51459">
    <property type="entry name" value="FIDO"/>
    <property type="match status" value="1"/>
</dbReference>
<accession>A0AAJ7U5H2</accession>
<feature type="repeat" description="TPR" evidence="22">
    <location>
        <begin position="123"/>
        <end position="156"/>
    </location>
</feature>
<feature type="glycosylation site" description="N-linked (GlcNAc...) asparagine" evidence="21">
    <location>
        <position position="292"/>
    </location>
</feature>
<dbReference type="KEGG" id="pmrn:116953897"/>
<dbReference type="PROSITE" id="PS50005">
    <property type="entry name" value="TPR"/>
    <property type="match status" value="1"/>
</dbReference>
<evidence type="ECO:0000256" key="7">
    <source>
        <dbReference type="ARBA" id="ARBA00022737"/>
    </source>
</evidence>
<evidence type="ECO:0000256" key="17">
    <source>
        <dbReference type="ARBA" id="ARBA00048696"/>
    </source>
</evidence>
<keyword evidence="11 23" id="KW-1133">Transmembrane helix</keyword>
<feature type="binding site" evidence="19">
    <location>
        <begin position="384"/>
        <end position="391"/>
    </location>
    <ligand>
        <name>ATP</name>
        <dbReference type="ChEBI" id="CHEBI:30616"/>
    </ligand>
</feature>
<evidence type="ECO:0000256" key="16">
    <source>
        <dbReference type="ARBA" id="ARBA00047939"/>
    </source>
</evidence>
<feature type="active site" evidence="18">
    <location>
        <position position="380"/>
    </location>
</feature>
<feature type="binding site" evidence="19">
    <location>
        <begin position="333"/>
        <end position="336"/>
    </location>
    <ligand>
        <name>ATP</name>
        <dbReference type="ChEBI" id="CHEBI:30616"/>
    </ligand>
</feature>
<dbReference type="InterPro" id="IPR036597">
    <property type="entry name" value="Fido-like_dom_sf"/>
</dbReference>
<evidence type="ECO:0000256" key="15">
    <source>
        <dbReference type="ARBA" id="ARBA00034531"/>
    </source>
</evidence>
<keyword evidence="25" id="KW-1185">Reference proteome</keyword>
<dbReference type="AlphaFoldDB" id="A0AAJ7U5H2"/>
<dbReference type="Proteomes" id="UP001318040">
    <property type="component" value="Chromosome 3"/>
</dbReference>
<dbReference type="PANTHER" id="PTHR13504">
    <property type="entry name" value="FIDO DOMAIN-CONTAINING PROTEIN DDB_G0283145"/>
    <property type="match status" value="1"/>
</dbReference>
<evidence type="ECO:0000256" key="10">
    <source>
        <dbReference type="ARBA" id="ARBA00022840"/>
    </source>
</evidence>
<sequence>MSLWVLRSCPARPGWLPAAGLGLLLLLFLLLLPPLAPKLRPLRCILGGGGGEGGSGRATHVDACGGGGRPEYAATTALLGLVMRLPLGLGVGGDGGAVEAGAGGWSWPATEKPKTSPDIRLEAQASLHQALEMKRQGKRDKARRLFQHCLRLDPDFPDALNEYGLFLEEDENVVQADHMFNRALALMPCHLQALSNRGRTSPLVEEIDQRRFAIIDSKVKKLLLIPKWDGALRRVMEESYYHHIHHTVALEGNTLTLSEIKHIVETRYAVYGKSLAEQNEVLGIDAAMKYMNASLVNRIGSITTTDILEIHRRVLGHVDPIEAGYFRRSRVFVGSHLPPEPREVERHMGKFTQWLNSEEALALHPIEFAALAHYRLVYVHPFVDGNGRTSRLLMNLILMQAGYPPVTIRKEQRAEYYTALQVGNDGDVRPFIRFIARCAEMTLDQYLIASSDFSPDKGLPESIPEYSNTIQLKDW</sequence>
<evidence type="ECO:0000259" key="24">
    <source>
        <dbReference type="PROSITE" id="PS51459"/>
    </source>
</evidence>
<keyword evidence="9 22" id="KW-0802">TPR repeat</keyword>
<proteinExistence type="inferred from homology"/>
<evidence type="ECO:0000256" key="4">
    <source>
        <dbReference type="ARBA" id="ARBA00022679"/>
    </source>
</evidence>
<dbReference type="EC" id="2.7.7.108" evidence="15"/>
<dbReference type="Gene3D" id="1.10.3290.10">
    <property type="entry name" value="Fido-like domain"/>
    <property type="match status" value="1"/>
</dbReference>
<keyword evidence="5 23" id="KW-0812">Transmembrane</keyword>
<dbReference type="FunFam" id="1.10.3290.10:FF:000001">
    <property type="entry name" value="adenosine monophosphate-protein transferase FICD"/>
    <property type="match status" value="1"/>
</dbReference>
<dbReference type="SUPFAM" id="SSF140931">
    <property type="entry name" value="Fic-like"/>
    <property type="match status" value="1"/>
</dbReference>
<evidence type="ECO:0000256" key="13">
    <source>
        <dbReference type="ARBA" id="ARBA00032415"/>
    </source>
</evidence>
<feature type="site" description="Important for autoinhibition of adenylyltransferase activity" evidence="20">
    <location>
        <position position="251"/>
    </location>
</feature>
<evidence type="ECO:0000256" key="12">
    <source>
        <dbReference type="ARBA" id="ARBA00023136"/>
    </source>
</evidence>
<keyword evidence="7" id="KW-0677">Repeat</keyword>